<keyword evidence="3" id="KW-1185">Reference proteome</keyword>
<dbReference type="InterPro" id="IPR038717">
    <property type="entry name" value="Tc1-like_DDE_dom"/>
</dbReference>
<name>A0ABV4XMM0_9CYAN</name>
<dbReference type="NCBIfam" id="NF033545">
    <property type="entry name" value="transpos_IS630"/>
    <property type="match status" value="1"/>
</dbReference>
<dbReference type="EMBL" id="JBHFNR010000037">
    <property type="protein sequence ID" value="MFB2892473.1"/>
    <property type="molecule type" value="Genomic_DNA"/>
</dbReference>
<dbReference type="InterPro" id="IPR036397">
    <property type="entry name" value="RNaseH_sf"/>
</dbReference>
<dbReference type="Proteomes" id="UP001576784">
    <property type="component" value="Unassembled WGS sequence"/>
</dbReference>
<dbReference type="RefSeq" id="WP_413262145.1">
    <property type="nucleotide sequence ID" value="NZ_JBHFNR010000037.1"/>
</dbReference>
<dbReference type="Pfam" id="PF13358">
    <property type="entry name" value="DDE_3"/>
    <property type="match status" value="1"/>
</dbReference>
<gene>
    <name evidence="2" type="ORF">ACE1CI_05965</name>
</gene>
<protein>
    <submittedName>
        <fullName evidence="2">IS630 family transposase</fullName>
    </submittedName>
</protein>
<proteinExistence type="predicted"/>
<comment type="caution">
    <text evidence="2">The sequence shown here is derived from an EMBL/GenBank/DDBJ whole genome shotgun (WGS) entry which is preliminary data.</text>
</comment>
<dbReference type="InterPro" id="IPR047655">
    <property type="entry name" value="Transpos_IS630-like"/>
</dbReference>
<dbReference type="Gene3D" id="3.30.420.10">
    <property type="entry name" value="Ribonuclease H-like superfamily/Ribonuclease H"/>
    <property type="match status" value="1"/>
</dbReference>
<feature type="domain" description="Tc1-like transposase DDE" evidence="1">
    <location>
        <begin position="15"/>
        <end position="154"/>
    </location>
</feature>
<sequence length="191" mass="22456">MRELQEKYPNSQIEVWSFDEHRIGLKPIIRKVWAPIGERPSAIVYHRYEWVYLYGFVHPQTGKTEWFIIPRVNIEWFNLVLEQFALATGAGENKIILLVVDRAGWHMSEKVKIPSGIFLEPLPPYSPELQPAERLWSLVDEPLVNKSFDKIENLEEVLMSRCQILSTTMTDQIKELTDYHWWPETEIFASG</sequence>
<evidence type="ECO:0000259" key="1">
    <source>
        <dbReference type="Pfam" id="PF13358"/>
    </source>
</evidence>
<evidence type="ECO:0000313" key="2">
    <source>
        <dbReference type="EMBL" id="MFB2892473.1"/>
    </source>
</evidence>
<accession>A0ABV4XMM0</accession>
<organism evidence="2 3">
    <name type="scientific">Floridaenema flaviceps BLCC-F50</name>
    <dbReference type="NCBI Taxonomy" id="3153642"/>
    <lineage>
        <taxon>Bacteria</taxon>
        <taxon>Bacillati</taxon>
        <taxon>Cyanobacteriota</taxon>
        <taxon>Cyanophyceae</taxon>
        <taxon>Oscillatoriophycideae</taxon>
        <taxon>Aerosakkonematales</taxon>
        <taxon>Aerosakkonemataceae</taxon>
        <taxon>Floridanema</taxon>
        <taxon>Floridanema flaviceps</taxon>
    </lineage>
</organism>
<evidence type="ECO:0000313" key="3">
    <source>
        <dbReference type="Proteomes" id="UP001576784"/>
    </source>
</evidence>
<reference evidence="2 3" key="1">
    <citation type="submission" date="2024-09" db="EMBL/GenBank/DDBJ databases">
        <title>Floridaenema gen nov. (Aerosakkonemataceae, Aerosakkonematales ord. nov., Cyanobacteria) from benthic tropical and subtropical fresh waters, with the description of four new species.</title>
        <authorList>
            <person name="Moretto J.A."/>
            <person name="Berthold D.E."/>
            <person name="Lefler F.W."/>
            <person name="Huang I.-S."/>
            <person name="Laughinghouse H. IV."/>
        </authorList>
    </citation>
    <scope>NUCLEOTIDE SEQUENCE [LARGE SCALE GENOMIC DNA]</scope>
    <source>
        <strain evidence="2 3">BLCC-F50</strain>
    </source>
</reference>